<dbReference type="Proteomes" id="UP001266305">
    <property type="component" value="Unassembled WGS sequence"/>
</dbReference>
<feature type="region of interest" description="Disordered" evidence="1">
    <location>
        <begin position="82"/>
        <end position="128"/>
    </location>
</feature>
<feature type="compositionally biased region" description="Polar residues" evidence="1">
    <location>
        <begin position="96"/>
        <end position="109"/>
    </location>
</feature>
<evidence type="ECO:0000313" key="3">
    <source>
        <dbReference type="Proteomes" id="UP001266305"/>
    </source>
</evidence>
<keyword evidence="3" id="KW-1185">Reference proteome</keyword>
<reference evidence="2 3" key="1">
    <citation type="submission" date="2023-05" db="EMBL/GenBank/DDBJ databases">
        <title>B98-5 Cell Line De Novo Hybrid Assembly: An Optical Mapping Approach.</title>
        <authorList>
            <person name="Kananen K."/>
            <person name="Auerbach J.A."/>
            <person name="Kautto E."/>
            <person name="Blachly J.S."/>
        </authorList>
    </citation>
    <scope>NUCLEOTIDE SEQUENCE [LARGE SCALE GENOMIC DNA]</scope>
    <source>
        <strain evidence="2">B95-8</strain>
        <tissue evidence="2">Cell line</tissue>
    </source>
</reference>
<sequence length="128" mass="13507">MFHMLVFSLSSVDPPSHCPNLVTSNTHYHANLPGSVENTNGIFKTASSLLTRSPDTTIGGTLVPGLDQAFLAALRLSPGLGGREPWGASKAGNSGLPITSTSHPSQPQISPDLRRGSCHQRVGRSCFE</sequence>
<organism evidence="2 3">
    <name type="scientific">Saguinus oedipus</name>
    <name type="common">Cotton-top tamarin</name>
    <name type="synonym">Oedipomidas oedipus</name>
    <dbReference type="NCBI Taxonomy" id="9490"/>
    <lineage>
        <taxon>Eukaryota</taxon>
        <taxon>Metazoa</taxon>
        <taxon>Chordata</taxon>
        <taxon>Craniata</taxon>
        <taxon>Vertebrata</taxon>
        <taxon>Euteleostomi</taxon>
        <taxon>Mammalia</taxon>
        <taxon>Eutheria</taxon>
        <taxon>Euarchontoglires</taxon>
        <taxon>Primates</taxon>
        <taxon>Haplorrhini</taxon>
        <taxon>Platyrrhini</taxon>
        <taxon>Cebidae</taxon>
        <taxon>Callitrichinae</taxon>
        <taxon>Saguinus</taxon>
    </lineage>
</organism>
<dbReference type="EMBL" id="JASSZA010000010">
    <property type="protein sequence ID" value="KAK2099481.1"/>
    <property type="molecule type" value="Genomic_DNA"/>
</dbReference>
<gene>
    <name evidence="2" type="ORF">P7K49_020829</name>
</gene>
<comment type="caution">
    <text evidence="2">The sequence shown here is derived from an EMBL/GenBank/DDBJ whole genome shotgun (WGS) entry which is preliminary data.</text>
</comment>
<protein>
    <submittedName>
        <fullName evidence="2">Uncharacterized protein</fullName>
    </submittedName>
</protein>
<accession>A0ABQ9UQW5</accession>
<evidence type="ECO:0000313" key="2">
    <source>
        <dbReference type="EMBL" id="KAK2099481.1"/>
    </source>
</evidence>
<proteinExistence type="predicted"/>
<evidence type="ECO:0000256" key="1">
    <source>
        <dbReference type="SAM" id="MobiDB-lite"/>
    </source>
</evidence>
<name>A0ABQ9UQW5_SAGOE</name>